<dbReference type="AlphaFoldDB" id="A0A1M4YC73"/>
<reference evidence="3" key="1">
    <citation type="submission" date="2016-11" db="EMBL/GenBank/DDBJ databases">
        <authorList>
            <person name="Varghese N."/>
            <person name="Submissions S."/>
        </authorList>
    </citation>
    <scope>NUCLEOTIDE SEQUENCE [LARGE SCALE GENOMIC DNA]</scope>
    <source>
        <strain evidence="3">DSM 12395</strain>
    </source>
</reference>
<dbReference type="STRING" id="1121429.SAMN02745133_01677"/>
<dbReference type="InterPro" id="IPR036034">
    <property type="entry name" value="PDZ_sf"/>
</dbReference>
<dbReference type="SMART" id="SM00228">
    <property type="entry name" value="PDZ"/>
    <property type="match status" value="1"/>
</dbReference>
<dbReference type="InterPro" id="IPR045375">
    <property type="entry name" value="Put_radical_SAM-like_N"/>
</dbReference>
<proteinExistence type="predicted"/>
<dbReference type="InterPro" id="IPR007549">
    <property type="entry name" value="DUF512"/>
</dbReference>
<dbReference type="PROSITE" id="PS50106">
    <property type="entry name" value="PDZ"/>
    <property type="match status" value="1"/>
</dbReference>
<organism evidence="2 3">
    <name type="scientific">Desulforamulus putei DSM 12395</name>
    <dbReference type="NCBI Taxonomy" id="1121429"/>
    <lineage>
        <taxon>Bacteria</taxon>
        <taxon>Bacillati</taxon>
        <taxon>Bacillota</taxon>
        <taxon>Clostridia</taxon>
        <taxon>Eubacteriales</taxon>
        <taxon>Peptococcaceae</taxon>
        <taxon>Desulforamulus</taxon>
    </lineage>
</organism>
<dbReference type="Pfam" id="PF04459">
    <property type="entry name" value="DUF512"/>
    <property type="match status" value="1"/>
</dbReference>
<evidence type="ECO:0000259" key="1">
    <source>
        <dbReference type="PROSITE" id="PS50106"/>
    </source>
</evidence>
<protein>
    <submittedName>
        <fullName evidence="2">Putative radical SAM enzyme, TIGR03279 family</fullName>
    </submittedName>
</protein>
<dbReference type="InterPro" id="IPR001478">
    <property type="entry name" value="PDZ"/>
</dbReference>
<dbReference type="CDD" id="cd01335">
    <property type="entry name" value="Radical_SAM"/>
    <property type="match status" value="1"/>
</dbReference>
<dbReference type="Gene3D" id="3.20.20.70">
    <property type="entry name" value="Aldolase class I"/>
    <property type="match status" value="1"/>
</dbReference>
<dbReference type="SUPFAM" id="SSF50156">
    <property type="entry name" value="PDZ domain-like"/>
    <property type="match status" value="1"/>
</dbReference>
<evidence type="ECO:0000313" key="2">
    <source>
        <dbReference type="EMBL" id="SHF03404.1"/>
    </source>
</evidence>
<feature type="domain" description="PDZ" evidence="1">
    <location>
        <begin position="14"/>
        <end position="48"/>
    </location>
</feature>
<dbReference type="InterPro" id="IPR041489">
    <property type="entry name" value="PDZ_6"/>
</dbReference>
<dbReference type="InterPro" id="IPR058240">
    <property type="entry name" value="rSAM_sf"/>
</dbReference>
<dbReference type="Pfam" id="PF17820">
    <property type="entry name" value="PDZ_6"/>
    <property type="match status" value="1"/>
</dbReference>
<name>A0A1M4YC73_9FIRM</name>
<dbReference type="Gene3D" id="2.30.42.10">
    <property type="match status" value="1"/>
</dbReference>
<sequence length="451" mass="51487">MQYVHGEIFMNSNGLLITGVDRDSIADQLGIQPGDRLVAINDQPVRDILDYRFLCANEELVARVVTGDGEEWEIEIEKDYEEDLGLDFGEHSFGPTRRCRNRCLFCFVDQMAPGMRETLYIKDDDYRLSFWQGNFVTLTNVDEAELQRIIDQRLGPLYISVHTTNPDLRRRMLNNRHAGKIMDQLTRLAEAGIEMQTQVVLCPGINDGKELVRTIEDLSRLWPRVHSLAVVPVGITKFREGLFNLRPFNREEARAVVELIEDYQRKFLARWDYPFVYASDEFYVMAGKPIPPTENYGDFPQTENGVGLARLFLDEWELLKEDLPDRIEHNRTVTLVTGMSGEPFLRQVVEGLNQVAGLQVNLEVVKNTFFGETVTVTGLLTARDIIDSLQGKEIGDLLVLPTVMLRNGEDVFLDDLRVRDVSQQLRVPVAVVEGPRDLVEVALGIKQDTNW</sequence>
<dbReference type="Pfam" id="PF19238">
    <property type="entry name" value="Radical_SAM_2"/>
    <property type="match status" value="1"/>
</dbReference>
<evidence type="ECO:0000313" key="3">
    <source>
        <dbReference type="Proteomes" id="UP000184148"/>
    </source>
</evidence>
<dbReference type="EMBL" id="FQUY01000010">
    <property type="protein sequence ID" value="SHF03404.1"/>
    <property type="molecule type" value="Genomic_DNA"/>
</dbReference>
<gene>
    <name evidence="2" type="ORF">SAMN02745133_01677</name>
</gene>
<dbReference type="InterPro" id="IPR013785">
    <property type="entry name" value="Aldolase_TIM"/>
</dbReference>
<dbReference type="Proteomes" id="UP000184148">
    <property type="component" value="Unassembled WGS sequence"/>
</dbReference>
<accession>A0A1M4YC73</accession>
<keyword evidence="3" id="KW-1185">Reference proteome</keyword>
<dbReference type="SUPFAM" id="SSF102114">
    <property type="entry name" value="Radical SAM enzymes"/>
    <property type="match status" value="1"/>
</dbReference>